<proteinExistence type="predicted"/>
<keyword evidence="2" id="KW-1185">Reference proteome</keyword>
<evidence type="ECO:0000313" key="2">
    <source>
        <dbReference type="Proteomes" id="UP000830768"/>
    </source>
</evidence>
<sequence length="140" mass="15769">MMTSVHFWCSDQARDFSTATHKFPRDPTSLGWSLQRSRPGPPTTPSLTMCHVALPVRTSIHYGRTNPPTHIHDVTACYPSAMSVFQKDGTQFKTEIFPFQDASSPTDRVAKKGRAVRDSERQSLYISFSSLTYCLIITLK</sequence>
<dbReference type="Proteomes" id="UP000830768">
    <property type="component" value="Chromosome 4"/>
</dbReference>
<dbReference type="EMBL" id="CP090033">
    <property type="protein sequence ID" value="UPK94470.1"/>
    <property type="molecule type" value="Genomic_DNA"/>
</dbReference>
<accession>A0ACD3YZS6</accession>
<gene>
    <name evidence="1" type="ORF">LCI18_005405</name>
</gene>
<organism evidence="1 2">
    <name type="scientific">Fusarium solani subsp. cucurbitae</name>
    <name type="common">Neocosmosporum cucurbitae</name>
    <dbReference type="NCBI Taxonomy" id="2747967"/>
    <lineage>
        <taxon>Eukaryota</taxon>
        <taxon>Fungi</taxon>
        <taxon>Dikarya</taxon>
        <taxon>Ascomycota</taxon>
        <taxon>Pezizomycotina</taxon>
        <taxon>Sordariomycetes</taxon>
        <taxon>Hypocreomycetidae</taxon>
        <taxon>Hypocreales</taxon>
        <taxon>Nectriaceae</taxon>
        <taxon>Fusarium</taxon>
        <taxon>Fusarium solani species complex</taxon>
    </lineage>
</organism>
<reference evidence="1" key="1">
    <citation type="submission" date="2021-11" db="EMBL/GenBank/DDBJ databases">
        <title>Fusarium solani-melongenae Genome sequencing and assembly.</title>
        <authorList>
            <person name="Xie S."/>
            <person name="Huang L."/>
            <person name="Zhang X."/>
        </authorList>
    </citation>
    <scope>NUCLEOTIDE SEQUENCE</scope>
    <source>
        <strain evidence="1">CRI 24-3</strain>
    </source>
</reference>
<protein>
    <submittedName>
        <fullName evidence="1">Uncharacterized protein</fullName>
    </submittedName>
</protein>
<evidence type="ECO:0000313" key="1">
    <source>
        <dbReference type="EMBL" id="UPK94470.1"/>
    </source>
</evidence>
<name>A0ACD3YZS6_FUSSC</name>